<gene>
    <name evidence="1" type="ORF">KQX54_020494</name>
</gene>
<reference evidence="1 2" key="1">
    <citation type="journal article" date="2021" name="J. Hered.">
        <title>A chromosome-level genome assembly of the parasitoid wasp, Cotesia glomerata (Hymenoptera: Braconidae).</title>
        <authorList>
            <person name="Pinto B.J."/>
            <person name="Weis J.J."/>
            <person name="Gamble T."/>
            <person name="Ode P.J."/>
            <person name="Paul R."/>
            <person name="Zaspel J.M."/>
        </authorList>
    </citation>
    <scope>NUCLEOTIDE SEQUENCE [LARGE SCALE GENOMIC DNA]</scope>
    <source>
        <strain evidence="1">CgM1</strain>
    </source>
</reference>
<evidence type="ECO:0000313" key="1">
    <source>
        <dbReference type="EMBL" id="KAH0550674.1"/>
    </source>
</evidence>
<sequence length="192" mass="22537">MILFLVLSHEYALGIYLTNLTKLFEQRLLGATNHQDHLPAIVFRDLSYLPEIYDEDYNNNNNDNNNNNNYLSINNQLFRNDRNLLPEYRNLCEVKTKKVQLDDEEFEYQPPHYHEVYCKSYSLLEDTELGVAKKSKQMCAHPGFQCVQRSRVLSMVRRRWASGCWEPFTKEIASGCECMWPVSTLGDISAHY</sequence>
<protein>
    <submittedName>
        <fullName evidence="1">Uncharacterized protein</fullName>
    </submittedName>
</protein>
<accession>A0AAV7IJT3</accession>
<keyword evidence="2" id="KW-1185">Reference proteome</keyword>
<evidence type="ECO:0000313" key="2">
    <source>
        <dbReference type="Proteomes" id="UP000826195"/>
    </source>
</evidence>
<proteinExistence type="predicted"/>
<dbReference type="AlphaFoldDB" id="A0AAV7IJT3"/>
<dbReference type="EMBL" id="JAHXZJ010001864">
    <property type="protein sequence ID" value="KAH0550674.1"/>
    <property type="molecule type" value="Genomic_DNA"/>
</dbReference>
<name>A0AAV7IJT3_COTGL</name>
<organism evidence="1 2">
    <name type="scientific">Cotesia glomerata</name>
    <name type="common">Lepidopteran parasitic wasp</name>
    <name type="synonym">Apanteles glomeratus</name>
    <dbReference type="NCBI Taxonomy" id="32391"/>
    <lineage>
        <taxon>Eukaryota</taxon>
        <taxon>Metazoa</taxon>
        <taxon>Ecdysozoa</taxon>
        <taxon>Arthropoda</taxon>
        <taxon>Hexapoda</taxon>
        <taxon>Insecta</taxon>
        <taxon>Pterygota</taxon>
        <taxon>Neoptera</taxon>
        <taxon>Endopterygota</taxon>
        <taxon>Hymenoptera</taxon>
        <taxon>Apocrita</taxon>
        <taxon>Ichneumonoidea</taxon>
        <taxon>Braconidae</taxon>
        <taxon>Microgastrinae</taxon>
        <taxon>Cotesia</taxon>
    </lineage>
</organism>
<comment type="caution">
    <text evidence="1">The sequence shown here is derived from an EMBL/GenBank/DDBJ whole genome shotgun (WGS) entry which is preliminary data.</text>
</comment>
<dbReference type="Proteomes" id="UP000826195">
    <property type="component" value="Unassembled WGS sequence"/>
</dbReference>